<protein>
    <recommendedName>
        <fullName evidence="7">GGDEF domain-containing protein</fullName>
    </recommendedName>
</protein>
<feature type="transmembrane region" description="Helical" evidence="6">
    <location>
        <begin position="157"/>
        <end position="179"/>
    </location>
</feature>
<dbReference type="Proteomes" id="UP000181936">
    <property type="component" value="Chromosome"/>
</dbReference>
<evidence type="ECO:0000256" key="3">
    <source>
        <dbReference type="ARBA" id="ARBA00022692"/>
    </source>
</evidence>
<dbReference type="GO" id="GO:0043709">
    <property type="term" value="P:cell adhesion involved in single-species biofilm formation"/>
    <property type="evidence" value="ECO:0007669"/>
    <property type="project" value="TreeGrafter"/>
</dbReference>
<dbReference type="GO" id="GO:0005886">
    <property type="term" value="C:plasma membrane"/>
    <property type="evidence" value="ECO:0007669"/>
    <property type="project" value="UniProtKB-SubCell"/>
</dbReference>
<dbReference type="Pfam" id="PF00990">
    <property type="entry name" value="GGDEF"/>
    <property type="match status" value="1"/>
</dbReference>
<name>A0A1L3MTT5_9BACI</name>
<feature type="transmembrane region" description="Helical" evidence="6">
    <location>
        <begin position="98"/>
        <end position="121"/>
    </location>
</feature>
<dbReference type="OrthoDB" id="9759607at2"/>
<feature type="transmembrane region" description="Helical" evidence="6">
    <location>
        <begin position="69"/>
        <end position="92"/>
    </location>
</feature>
<evidence type="ECO:0000259" key="7">
    <source>
        <dbReference type="PROSITE" id="PS50887"/>
    </source>
</evidence>
<dbReference type="Gene3D" id="3.30.70.270">
    <property type="match status" value="1"/>
</dbReference>
<evidence type="ECO:0000313" key="9">
    <source>
        <dbReference type="Proteomes" id="UP000181936"/>
    </source>
</evidence>
<organism evidence="8 9">
    <name type="scientific">Bacillus weihaiensis</name>
    <dbReference type="NCBI Taxonomy" id="1547283"/>
    <lineage>
        <taxon>Bacteria</taxon>
        <taxon>Bacillati</taxon>
        <taxon>Bacillota</taxon>
        <taxon>Bacilli</taxon>
        <taxon>Bacillales</taxon>
        <taxon>Bacillaceae</taxon>
        <taxon>Bacillus</taxon>
    </lineage>
</organism>
<dbReference type="GO" id="GO:0071555">
    <property type="term" value="P:cell wall organization"/>
    <property type="evidence" value="ECO:0007669"/>
    <property type="project" value="InterPro"/>
</dbReference>
<evidence type="ECO:0000313" key="8">
    <source>
        <dbReference type="EMBL" id="APH05751.1"/>
    </source>
</evidence>
<dbReference type="GO" id="GO:0052621">
    <property type="term" value="F:diguanylate cyclase activity"/>
    <property type="evidence" value="ECO:0007669"/>
    <property type="project" value="TreeGrafter"/>
</dbReference>
<keyword evidence="2" id="KW-1003">Cell membrane</keyword>
<feature type="transmembrane region" description="Helical" evidence="6">
    <location>
        <begin position="39"/>
        <end position="57"/>
    </location>
</feature>
<keyword evidence="3 6" id="KW-0812">Transmembrane</keyword>
<evidence type="ECO:0000256" key="6">
    <source>
        <dbReference type="SAM" id="Phobius"/>
    </source>
</evidence>
<dbReference type="PANTHER" id="PTHR45138">
    <property type="entry name" value="REGULATORY COMPONENTS OF SENSORY TRANSDUCTION SYSTEM"/>
    <property type="match status" value="1"/>
</dbReference>
<feature type="transmembrane region" description="Helical" evidence="6">
    <location>
        <begin position="133"/>
        <end position="151"/>
    </location>
</feature>
<evidence type="ECO:0000256" key="5">
    <source>
        <dbReference type="ARBA" id="ARBA00023136"/>
    </source>
</evidence>
<keyword evidence="9" id="KW-1185">Reference proteome</keyword>
<dbReference type="InterPro" id="IPR050469">
    <property type="entry name" value="Diguanylate_Cyclase"/>
</dbReference>
<keyword evidence="5 6" id="KW-0472">Membrane</keyword>
<dbReference type="CDD" id="cd01949">
    <property type="entry name" value="GGDEF"/>
    <property type="match status" value="1"/>
</dbReference>
<dbReference type="Gene3D" id="1.10.1760.20">
    <property type="match status" value="1"/>
</dbReference>
<dbReference type="InterPro" id="IPR011620">
    <property type="entry name" value="Sig_transdc_His_kinase_LytS_TM"/>
</dbReference>
<dbReference type="KEGG" id="bwh:A9C19_13990"/>
<keyword evidence="4 6" id="KW-1133">Transmembrane helix</keyword>
<dbReference type="FunFam" id="3.30.70.270:FF:000001">
    <property type="entry name" value="Diguanylate cyclase domain protein"/>
    <property type="match status" value="1"/>
</dbReference>
<feature type="transmembrane region" description="Helical" evidence="6">
    <location>
        <begin position="7"/>
        <end position="24"/>
    </location>
</feature>
<dbReference type="PROSITE" id="PS50887">
    <property type="entry name" value="GGDEF"/>
    <property type="match status" value="1"/>
</dbReference>
<dbReference type="SMART" id="SM00267">
    <property type="entry name" value="GGDEF"/>
    <property type="match status" value="1"/>
</dbReference>
<dbReference type="AlphaFoldDB" id="A0A1L3MTT5"/>
<feature type="domain" description="GGDEF" evidence="7">
    <location>
        <begin position="226"/>
        <end position="359"/>
    </location>
</feature>
<dbReference type="SUPFAM" id="SSF55073">
    <property type="entry name" value="Nucleotide cyclase"/>
    <property type="match status" value="1"/>
</dbReference>
<evidence type="ECO:0000256" key="4">
    <source>
        <dbReference type="ARBA" id="ARBA00022989"/>
    </source>
</evidence>
<dbReference type="InterPro" id="IPR043128">
    <property type="entry name" value="Rev_trsase/Diguanyl_cyclase"/>
</dbReference>
<dbReference type="InterPro" id="IPR029787">
    <property type="entry name" value="Nucleotide_cyclase"/>
</dbReference>
<reference evidence="8 9" key="1">
    <citation type="journal article" date="2016" name="Sci. Rep.">
        <title>Complete genome sequence and transcriptomic analysis of a novel marine strain Bacillus weihaiensis reveals the mechanism of brown algae degradation.</title>
        <authorList>
            <person name="Zhu Y."/>
            <person name="Chen P."/>
            <person name="Bao Y."/>
            <person name="Men Y."/>
            <person name="Zeng Y."/>
            <person name="Yang J."/>
            <person name="Sun J."/>
            <person name="Sun Y."/>
        </authorList>
    </citation>
    <scope>NUCLEOTIDE SEQUENCE [LARGE SCALE GENOMIC DNA]</scope>
    <source>
        <strain evidence="8 9">Alg07</strain>
    </source>
</reference>
<dbReference type="STRING" id="1547283.A9C19_13990"/>
<accession>A0A1L3MTT5</accession>
<dbReference type="RefSeq" id="WP_072580544.1">
    <property type="nucleotide sequence ID" value="NZ_CP016020.1"/>
</dbReference>
<dbReference type="PANTHER" id="PTHR45138:SF9">
    <property type="entry name" value="DIGUANYLATE CYCLASE DGCM-RELATED"/>
    <property type="match status" value="1"/>
</dbReference>
<dbReference type="EMBL" id="CP016020">
    <property type="protein sequence ID" value="APH05751.1"/>
    <property type="molecule type" value="Genomic_DNA"/>
</dbReference>
<evidence type="ECO:0000256" key="1">
    <source>
        <dbReference type="ARBA" id="ARBA00004651"/>
    </source>
</evidence>
<dbReference type="InterPro" id="IPR000160">
    <property type="entry name" value="GGDEF_dom"/>
</dbReference>
<dbReference type="GO" id="GO:0000155">
    <property type="term" value="F:phosphorelay sensor kinase activity"/>
    <property type="evidence" value="ECO:0007669"/>
    <property type="project" value="InterPro"/>
</dbReference>
<evidence type="ECO:0000256" key="2">
    <source>
        <dbReference type="ARBA" id="ARBA00022475"/>
    </source>
</evidence>
<dbReference type="NCBIfam" id="TIGR00254">
    <property type="entry name" value="GGDEF"/>
    <property type="match status" value="1"/>
</dbReference>
<dbReference type="GO" id="GO:1902201">
    <property type="term" value="P:negative regulation of bacterial-type flagellum-dependent cell motility"/>
    <property type="evidence" value="ECO:0007669"/>
    <property type="project" value="TreeGrafter"/>
</dbReference>
<gene>
    <name evidence="8" type="ORF">A9C19_13990</name>
</gene>
<comment type="subcellular location">
    <subcellularLocation>
        <location evidence="1">Cell membrane</location>
        <topology evidence="1">Multi-pass membrane protein</topology>
    </subcellularLocation>
</comment>
<proteinExistence type="predicted"/>
<sequence>MVISELFINLTILTSLLFLYHQFFKDATLSRKSRLNSKILIGCLSGALGIILMLYSIKITENTIIDLRQIPVMLVALYGGWVPAFVAGIMILVTRFIIGFNLSSVLAFVLLLTSTVCYVYVSSKVKNIWKATFISMIFTNIMFTILTYLLLPDGETYLIVNLFYWLVSFVGGYSSIYMIEYLRKTNLLFKEYRENAFIDPLTGLNNVRSFDKEINESIKRAKKVKEELSLLVIDIDFFKKINDTYGHPEGDAILKQVGKLLQEQAGVHAVVSRNGGEEFTVILKGSSNAEAIQKAEKVRRAIEEFAFLINKGATTIHLTVSIGVSTYPDSTQDTNELYRLADHALYEAKQDGRNRVATQ</sequence>
<dbReference type="Pfam" id="PF07694">
    <property type="entry name" value="5TM-5TMR_LYT"/>
    <property type="match status" value="1"/>
</dbReference>